<accession>A0A0F9ALE5</accession>
<comment type="caution">
    <text evidence="1">The sequence shown here is derived from an EMBL/GenBank/DDBJ whole genome shotgun (WGS) entry which is preliminary data.</text>
</comment>
<proteinExistence type="predicted"/>
<protein>
    <submittedName>
        <fullName evidence="1">Uncharacterized protein</fullName>
    </submittedName>
</protein>
<dbReference type="AlphaFoldDB" id="A0A0F9ALE5"/>
<sequence>MILLKCKKHQRYEGAVHLFPSCPACQHIYLARLSAEKKQGVVVEAGVWLAKLETP</sequence>
<evidence type="ECO:0000313" key="1">
    <source>
        <dbReference type="EMBL" id="KKK73016.1"/>
    </source>
</evidence>
<name>A0A0F9ALE5_9ZZZZ</name>
<reference evidence="1" key="1">
    <citation type="journal article" date="2015" name="Nature">
        <title>Complex archaea that bridge the gap between prokaryotes and eukaryotes.</title>
        <authorList>
            <person name="Spang A."/>
            <person name="Saw J.H."/>
            <person name="Jorgensen S.L."/>
            <person name="Zaremba-Niedzwiedzka K."/>
            <person name="Martijn J."/>
            <person name="Lind A.E."/>
            <person name="van Eijk R."/>
            <person name="Schleper C."/>
            <person name="Guy L."/>
            <person name="Ettema T.J."/>
        </authorList>
    </citation>
    <scope>NUCLEOTIDE SEQUENCE</scope>
</reference>
<gene>
    <name evidence="1" type="ORF">LCGC14_2898090</name>
</gene>
<dbReference type="EMBL" id="LAZR01056982">
    <property type="protein sequence ID" value="KKK73016.1"/>
    <property type="molecule type" value="Genomic_DNA"/>
</dbReference>
<organism evidence="1">
    <name type="scientific">marine sediment metagenome</name>
    <dbReference type="NCBI Taxonomy" id="412755"/>
    <lineage>
        <taxon>unclassified sequences</taxon>
        <taxon>metagenomes</taxon>
        <taxon>ecological metagenomes</taxon>
    </lineage>
</organism>